<evidence type="ECO:0000256" key="2">
    <source>
        <dbReference type="SAM" id="SignalP"/>
    </source>
</evidence>
<proteinExistence type="predicted"/>
<evidence type="ECO:0000313" key="4">
    <source>
        <dbReference type="EMBL" id="SEB80729.1"/>
    </source>
</evidence>
<evidence type="ECO:0000256" key="1">
    <source>
        <dbReference type="ARBA" id="ARBA00022729"/>
    </source>
</evidence>
<dbReference type="Proteomes" id="UP000183038">
    <property type="component" value="Unassembled WGS sequence"/>
</dbReference>
<evidence type="ECO:0000259" key="3">
    <source>
        <dbReference type="Pfam" id="PF18962"/>
    </source>
</evidence>
<evidence type="ECO:0000313" key="5">
    <source>
        <dbReference type="Proteomes" id="UP000183038"/>
    </source>
</evidence>
<feature type="signal peptide" evidence="2">
    <location>
        <begin position="1"/>
        <end position="18"/>
    </location>
</feature>
<gene>
    <name evidence="4" type="ORF">SAMN05192540_1595</name>
</gene>
<dbReference type="EMBL" id="FNTB01000001">
    <property type="protein sequence ID" value="SEB80729.1"/>
    <property type="molecule type" value="Genomic_DNA"/>
</dbReference>
<sequence length="167" mass="18585">MKFIFFVLQLIVVSSVFGQDVDDMSNSLKVGQTNYSINAGGGVAVGLQGNYSYSIGQIFATQTFKKEDQIDLGVQQGTDAFKASNNESVTLKVYPNPVIDLMRLSVNSSSFENLNYQIFNLEGKLMATNNINDIVTEIELNFLSEGIYILLLRNNNEFITSIKFIKI</sequence>
<organism evidence="4 5">
    <name type="scientific">Maribacter dokdonensis</name>
    <dbReference type="NCBI Taxonomy" id="320912"/>
    <lineage>
        <taxon>Bacteria</taxon>
        <taxon>Pseudomonadati</taxon>
        <taxon>Bacteroidota</taxon>
        <taxon>Flavobacteriia</taxon>
        <taxon>Flavobacteriales</taxon>
        <taxon>Flavobacteriaceae</taxon>
        <taxon>Maribacter</taxon>
    </lineage>
</organism>
<dbReference type="RefSeq" id="WP_074671689.1">
    <property type="nucleotide sequence ID" value="NZ_FNTB01000001.1"/>
</dbReference>
<dbReference type="Pfam" id="PF18962">
    <property type="entry name" value="Por_Secre_tail"/>
    <property type="match status" value="1"/>
</dbReference>
<feature type="domain" description="Secretion system C-terminal sorting" evidence="3">
    <location>
        <begin position="93"/>
        <end position="163"/>
    </location>
</feature>
<dbReference type="AlphaFoldDB" id="A0A1H4MCI7"/>
<name>A0A1H4MCI7_9FLAO</name>
<keyword evidence="1 2" id="KW-0732">Signal</keyword>
<reference evidence="4 5" key="1">
    <citation type="submission" date="2016-10" db="EMBL/GenBank/DDBJ databases">
        <authorList>
            <person name="de Groot N.N."/>
        </authorList>
    </citation>
    <scope>NUCLEOTIDE SEQUENCE [LARGE SCALE GENOMIC DNA]</scope>
    <source>
        <strain evidence="4 5">MAR_2009_71</strain>
    </source>
</reference>
<dbReference type="NCBIfam" id="TIGR04183">
    <property type="entry name" value="Por_Secre_tail"/>
    <property type="match status" value="1"/>
</dbReference>
<dbReference type="OrthoDB" id="1345084at2"/>
<dbReference type="InterPro" id="IPR026444">
    <property type="entry name" value="Secre_tail"/>
</dbReference>
<feature type="chain" id="PRO_5010384352" evidence="2">
    <location>
        <begin position="19"/>
        <end position="167"/>
    </location>
</feature>
<protein>
    <submittedName>
        <fullName evidence="4">Por secretion system C-terminal sorting domain-containing protein</fullName>
    </submittedName>
</protein>
<accession>A0A1H4MCI7</accession>